<reference evidence="11" key="1">
    <citation type="submission" date="2016-05" db="EMBL/GenBank/DDBJ databases">
        <title>Comparative genomics of biotechnologically important yeasts.</title>
        <authorList>
            <consortium name="DOE Joint Genome Institute"/>
            <person name="Riley R."/>
            <person name="Haridas S."/>
            <person name="Wolfe K.H."/>
            <person name="Lopes M.R."/>
            <person name="Hittinger C.T."/>
            <person name="Goker M."/>
            <person name="Salamov A."/>
            <person name="Wisecaver J."/>
            <person name="Long T.M."/>
            <person name="Aerts A.L."/>
            <person name="Barry K."/>
            <person name="Choi C."/>
            <person name="Clum A."/>
            <person name="Coughlan A.Y."/>
            <person name="Deshpande S."/>
            <person name="Douglass A.P."/>
            <person name="Hanson S.J."/>
            <person name="Klenk H.-P."/>
            <person name="Labutti K."/>
            <person name="Lapidus A."/>
            <person name="Lindquist E."/>
            <person name="Lipzen A."/>
            <person name="Meier-Kolthoff J.P."/>
            <person name="Ohm R.A."/>
            <person name="Otillar R.P."/>
            <person name="Pangilinan J."/>
            <person name="Peng Y."/>
            <person name="Rokas A."/>
            <person name="Rosa C.A."/>
            <person name="Scheuner C."/>
            <person name="Sibirny A.A."/>
            <person name="Slot J.C."/>
            <person name="Stielow J.B."/>
            <person name="Sun H."/>
            <person name="Kurtzman C.P."/>
            <person name="Blackwell M."/>
            <person name="Grigoriev I.V."/>
            <person name="Jeffries T.W."/>
        </authorList>
    </citation>
    <scope>NUCLEOTIDE SEQUENCE [LARGE SCALE GENOMIC DNA]</scope>
    <source>
        <strain evidence="11">NRRL Y-12698</strain>
    </source>
</reference>
<feature type="domain" description="Amidohydrolase-related" evidence="9">
    <location>
        <begin position="88"/>
        <end position="473"/>
    </location>
</feature>
<dbReference type="GeneID" id="30145807"/>
<dbReference type="GO" id="GO:0008270">
    <property type="term" value="F:zinc ion binding"/>
    <property type="evidence" value="ECO:0007669"/>
    <property type="project" value="UniProtKB-UniRule"/>
</dbReference>
<keyword evidence="11" id="KW-1185">Reference proteome</keyword>
<dbReference type="InterPro" id="IPR032466">
    <property type="entry name" value="Metal_Hydrolase"/>
</dbReference>
<evidence type="ECO:0000256" key="1">
    <source>
        <dbReference type="ARBA" id="ARBA00004984"/>
    </source>
</evidence>
<sequence length="478" mass="52502">MTFPRSTDIAAYAASNFTVYRGDMIHTPRLGTLEVIENACVGVDHDGTIRFVSTGENYVEEAQKFNAALKVDTISVCELGAKTGSFFFPGFIDTHIHAPQYPNAGIFGESTLLNWLTTYTFPMESSIKDLKLANVVYNKVLNKTLANGTTLAAYYATLDPDATNLLADLCLQKGQRALIGRVCMDSNSPDYYVETLEQSKKSTTQVIAHVEQRDPLGELVQPILTPRFAPSCSSDLMHWLGELREAKDMLCQTHISENAGEIQWVKGLFPESDSYAGVYDDHKLLSDKTILAHAIHLSDAEKDIIATRGCGIAHCPISNSSITSGEARVRWLLNSKIPVGLGTDISGGYSPSILSTARQALLVSRHLAMKSLQDNDKLTVNEVLYLATMGGAKVCSMENKVGSFEVGKKWDAQLVDLNVENSPVDLFEWQVPQNSSVVGNFPTATKFENMVAKWLFNGDDRNTVSVWVNGRNVVNKIC</sequence>
<evidence type="ECO:0000313" key="11">
    <source>
        <dbReference type="Proteomes" id="UP000094336"/>
    </source>
</evidence>
<evidence type="ECO:0000256" key="8">
    <source>
        <dbReference type="RuleBase" id="RU366009"/>
    </source>
</evidence>
<dbReference type="SUPFAM" id="SSF51338">
    <property type="entry name" value="Composite domain of metallo-dependent hydrolases"/>
    <property type="match status" value="1"/>
</dbReference>
<dbReference type="FunFam" id="3.20.20.140:FF:000022">
    <property type="entry name" value="Guanine deaminase"/>
    <property type="match status" value="1"/>
</dbReference>
<comment type="function">
    <text evidence="7 8">Catalyzes the hydrolytic deamination of guanine, producing xanthine and ammonia.</text>
</comment>
<evidence type="ECO:0000256" key="5">
    <source>
        <dbReference type="ARBA" id="ARBA00022833"/>
    </source>
</evidence>
<comment type="cofactor">
    <cofactor evidence="8">
        <name>Zn(2+)</name>
        <dbReference type="ChEBI" id="CHEBI:29105"/>
    </cofactor>
    <text evidence="8">Binds 1 zinc ion per subunit.</text>
</comment>
<dbReference type="InterPro" id="IPR051607">
    <property type="entry name" value="Metallo-dep_hydrolases"/>
</dbReference>
<evidence type="ECO:0000256" key="4">
    <source>
        <dbReference type="ARBA" id="ARBA00022801"/>
    </source>
</evidence>
<dbReference type="STRING" id="984486.A0A1E3QVG3"/>
<dbReference type="EC" id="3.5.4.3" evidence="8"/>
<evidence type="ECO:0000256" key="2">
    <source>
        <dbReference type="ARBA" id="ARBA00006745"/>
    </source>
</evidence>
<protein>
    <recommendedName>
        <fullName evidence="8">Guanine deaminase</fullName>
        <shortName evidence="8">Guanase</shortName>
        <ecNumber evidence="8">3.5.4.3</ecNumber>
    </recommendedName>
    <alternativeName>
        <fullName evidence="8">Guanine aminohydrolase</fullName>
    </alternativeName>
</protein>
<accession>A0A1E3QVG3</accession>
<keyword evidence="4 8" id="KW-0378">Hydrolase</keyword>
<dbReference type="RefSeq" id="XP_018986983.1">
    <property type="nucleotide sequence ID" value="XM_019127954.1"/>
</dbReference>
<dbReference type="GO" id="GO:0006147">
    <property type="term" value="P:guanine catabolic process"/>
    <property type="evidence" value="ECO:0007669"/>
    <property type="project" value="UniProtKB-UniRule"/>
</dbReference>
<dbReference type="Pfam" id="PF01979">
    <property type="entry name" value="Amidohydro_1"/>
    <property type="match status" value="1"/>
</dbReference>
<dbReference type="InterPro" id="IPR011059">
    <property type="entry name" value="Metal-dep_hydrolase_composite"/>
</dbReference>
<keyword evidence="5 8" id="KW-0862">Zinc</keyword>
<evidence type="ECO:0000256" key="3">
    <source>
        <dbReference type="ARBA" id="ARBA00022723"/>
    </source>
</evidence>
<evidence type="ECO:0000313" key="10">
    <source>
        <dbReference type="EMBL" id="ODQ81655.1"/>
    </source>
</evidence>
<name>A0A1E3QVG3_9ASCO</name>
<dbReference type="OrthoDB" id="194468at2759"/>
<dbReference type="PANTHER" id="PTHR11271:SF6">
    <property type="entry name" value="GUANINE DEAMINASE"/>
    <property type="match status" value="1"/>
</dbReference>
<gene>
    <name evidence="10" type="ORF">BABINDRAFT_159916</name>
</gene>
<comment type="similarity">
    <text evidence="2 8">Belongs to the metallo-dependent hydrolases superfamily. ATZ/TRZ family.</text>
</comment>
<comment type="catalytic activity">
    <reaction evidence="6 8">
        <text>guanine + H2O + H(+) = xanthine + NH4(+)</text>
        <dbReference type="Rhea" id="RHEA:14665"/>
        <dbReference type="ChEBI" id="CHEBI:15377"/>
        <dbReference type="ChEBI" id="CHEBI:15378"/>
        <dbReference type="ChEBI" id="CHEBI:16235"/>
        <dbReference type="ChEBI" id="CHEBI:17712"/>
        <dbReference type="ChEBI" id="CHEBI:28938"/>
        <dbReference type="EC" id="3.5.4.3"/>
    </reaction>
</comment>
<dbReference type="InterPro" id="IPR014311">
    <property type="entry name" value="Guanine_deaminase"/>
</dbReference>
<evidence type="ECO:0000259" key="9">
    <source>
        <dbReference type="Pfam" id="PF01979"/>
    </source>
</evidence>
<proteinExistence type="inferred from homology"/>
<dbReference type="Proteomes" id="UP000094336">
    <property type="component" value="Unassembled WGS sequence"/>
</dbReference>
<comment type="pathway">
    <text evidence="1 8">Purine metabolism; guanine degradation; xanthine from guanine: step 1/1.</text>
</comment>
<evidence type="ECO:0000256" key="7">
    <source>
        <dbReference type="ARBA" id="ARBA00056079"/>
    </source>
</evidence>
<dbReference type="SUPFAM" id="SSF51556">
    <property type="entry name" value="Metallo-dependent hydrolases"/>
    <property type="match status" value="1"/>
</dbReference>
<organism evidence="10 11">
    <name type="scientific">Babjeviella inositovora NRRL Y-12698</name>
    <dbReference type="NCBI Taxonomy" id="984486"/>
    <lineage>
        <taxon>Eukaryota</taxon>
        <taxon>Fungi</taxon>
        <taxon>Dikarya</taxon>
        <taxon>Ascomycota</taxon>
        <taxon>Saccharomycotina</taxon>
        <taxon>Pichiomycetes</taxon>
        <taxon>Serinales incertae sedis</taxon>
        <taxon>Babjeviella</taxon>
    </lineage>
</organism>
<dbReference type="UniPathway" id="UPA00603">
    <property type="reaction ID" value="UER00660"/>
</dbReference>
<keyword evidence="3 8" id="KW-0479">Metal-binding</keyword>
<dbReference type="AlphaFoldDB" id="A0A1E3QVG3"/>
<dbReference type="GO" id="GO:0008892">
    <property type="term" value="F:guanine deaminase activity"/>
    <property type="evidence" value="ECO:0007669"/>
    <property type="project" value="UniProtKB-UniRule"/>
</dbReference>
<dbReference type="GO" id="GO:0005829">
    <property type="term" value="C:cytosol"/>
    <property type="evidence" value="ECO:0007669"/>
    <property type="project" value="TreeGrafter"/>
</dbReference>
<dbReference type="PANTHER" id="PTHR11271">
    <property type="entry name" value="GUANINE DEAMINASE"/>
    <property type="match status" value="1"/>
</dbReference>
<dbReference type="Gene3D" id="2.30.40.10">
    <property type="entry name" value="Urease, subunit C, domain 1"/>
    <property type="match status" value="1"/>
</dbReference>
<dbReference type="Gene3D" id="3.20.20.140">
    <property type="entry name" value="Metal-dependent hydrolases"/>
    <property type="match status" value="1"/>
</dbReference>
<evidence type="ECO:0000256" key="6">
    <source>
        <dbReference type="ARBA" id="ARBA00051148"/>
    </source>
</evidence>
<dbReference type="EMBL" id="KV454427">
    <property type="protein sequence ID" value="ODQ81655.1"/>
    <property type="molecule type" value="Genomic_DNA"/>
</dbReference>
<dbReference type="InterPro" id="IPR006680">
    <property type="entry name" value="Amidohydro-rel"/>
</dbReference>
<dbReference type="NCBIfam" id="TIGR02967">
    <property type="entry name" value="guan_deamin"/>
    <property type="match status" value="1"/>
</dbReference>